<dbReference type="SUPFAM" id="SSF53098">
    <property type="entry name" value="Ribonuclease H-like"/>
    <property type="match status" value="1"/>
</dbReference>
<reference evidence="7 8" key="1">
    <citation type="journal article" date="2015" name="Genome Biol. Evol.">
        <title>Comparative Genomics of a Bacterivorous Green Alga Reveals Evolutionary Causalities and Consequences of Phago-Mixotrophic Mode of Nutrition.</title>
        <authorList>
            <person name="Burns J.A."/>
            <person name="Paasch A."/>
            <person name="Narechania A."/>
            <person name="Kim E."/>
        </authorList>
    </citation>
    <scope>NUCLEOTIDE SEQUENCE [LARGE SCALE GENOMIC DNA]</scope>
    <source>
        <strain evidence="7 8">PLY_AMNH</strain>
    </source>
</reference>
<dbReference type="Pfam" id="PF05699">
    <property type="entry name" value="Dimer_Tnp_hAT"/>
    <property type="match status" value="1"/>
</dbReference>
<dbReference type="InterPro" id="IPR052035">
    <property type="entry name" value="ZnF_BED_domain_contain"/>
</dbReference>
<evidence type="ECO:0000256" key="1">
    <source>
        <dbReference type="ARBA" id="ARBA00004123"/>
    </source>
</evidence>
<feature type="domain" description="HAT C-terminal dimerisation" evidence="6">
    <location>
        <begin position="469"/>
        <end position="541"/>
    </location>
</feature>
<comment type="caution">
    <text evidence="7">The sequence shown here is derived from an EMBL/GenBank/DDBJ whole genome shotgun (WGS) entry which is preliminary data.</text>
</comment>
<name>A0AAE0BB95_9CHLO</name>
<accession>A0AAE0BB95</accession>
<evidence type="ECO:0000259" key="6">
    <source>
        <dbReference type="Pfam" id="PF05699"/>
    </source>
</evidence>
<dbReference type="PANTHER" id="PTHR46481">
    <property type="entry name" value="ZINC FINGER BED DOMAIN-CONTAINING PROTEIN 4"/>
    <property type="match status" value="1"/>
</dbReference>
<keyword evidence="4" id="KW-0862">Zinc</keyword>
<evidence type="ECO:0000256" key="4">
    <source>
        <dbReference type="ARBA" id="ARBA00022833"/>
    </source>
</evidence>
<keyword evidence="5" id="KW-0539">Nucleus</keyword>
<dbReference type="GO" id="GO:0046983">
    <property type="term" value="F:protein dimerization activity"/>
    <property type="evidence" value="ECO:0007669"/>
    <property type="project" value="InterPro"/>
</dbReference>
<evidence type="ECO:0000256" key="2">
    <source>
        <dbReference type="ARBA" id="ARBA00022723"/>
    </source>
</evidence>
<evidence type="ECO:0000313" key="7">
    <source>
        <dbReference type="EMBL" id="KAK3233237.1"/>
    </source>
</evidence>
<dbReference type="AlphaFoldDB" id="A0AAE0BB95"/>
<evidence type="ECO:0000313" key="8">
    <source>
        <dbReference type="Proteomes" id="UP001190700"/>
    </source>
</evidence>
<dbReference type="InterPro" id="IPR008906">
    <property type="entry name" value="HATC_C_dom"/>
</dbReference>
<gene>
    <name evidence="7" type="ORF">CYMTET_56443</name>
</gene>
<proteinExistence type="predicted"/>
<dbReference type="InterPro" id="IPR012337">
    <property type="entry name" value="RNaseH-like_sf"/>
</dbReference>
<evidence type="ECO:0000256" key="5">
    <source>
        <dbReference type="ARBA" id="ARBA00023242"/>
    </source>
</evidence>
<organism evidence="7 8">
    <name type="scientific">Cymbomonas tetramitiformis</name>
    <dbReference type="NCBI Taxonomy" id="36881"/>
    <lineage>
        <taxon>Eukaryota</taxon>
        <taxon>Viridiplantae</taxon>
        <taxon>Chlorophyta</taxon>
        <taxon>Pyramimonadophyceae</taxon>
        <taxon>Pyramimonadales</taxon>
        <taxon>Pyramimonadaceae</taxon>
        <taxon>Cymbomonas</taxon>
    </lineage>
</organism>
<dbReference type="PANTHER" id="PTHR46481:SF10">
    <property type="entry name" value="ZINC FINGER BED DOMAIN-CONTAINING PROTEIN 39"/>
    <property type="match status" value="1"/>
</dbReference>
<sequence>MNKVVKVSAEKRDELHKKITLWLVRCRRPLTLPQHDTEFKEIFACIFRGSYTPPCYQLVIHNILQLSAEGKARLQHSLKELLAEAILPCIAGDIWSQGGIAIFGILVYWLDKNFVVHEKLIASLPFSTVRHTGLELEKATKKACSEFGVGQYVLESDGDVPTIDTVADFVHATCSDNASNIVSGWVVFDGHECADHSIALCVKTFLDQPGMRKVFMKLRGMTAHFNHSVIGAKLLKQCQDRHKLPESKPPQDNDTRSGWGGAYNQAQWYYRNQMYDVENLVKAATAVPNPDGSVYKQHQLVGDEWDIVRESMHVLMYANQAVDILQSTKRVTANLYLPVIGRLAHIAHEDDTRLKFEGQSVFILNEEVKKARKMLYNDVVRRFFNQLQDCKLEDFAVATLLDPRSTQVLQVQVCGQEVAGNEDAAPAAKKRKVQSESGIVTAASFLGDSDSDEECDIPSLVEEIVPETELDRYLALPYVKKDVDIQEWWKSQAFNFPRLSQMARQFLGAPASTAGVERAFSAVTGMHSDLRKCLEEGTIQHSLMAAMN</sequence>
<keyword evidence="3" id="KW-0863">Zinc-finger</keyword>
<keyword evidence="2" id="KW-0479">Metal-binding</keyword>
<dbReference type="GO" id="GO:0005634">
    <property type="term" value="C:nucleus"/>
    <property type="evidence" value="ECO:0007669"/>
    <property type="project" value="UniProtKB-SubCell"/>
</dbReference>
<dbReference type="GO" id="GO:0008270">
    <property type="term" value="F:zinc ion binding"/>
    <property type="evidence" value="ECO:0007669"/>
    <property type="project" value="UniProtKB-KW"/>
</dbReference>
<dbReference type="EMBL" id="LGRX02035771">
    <property type="protein sequence ID" value="KAK3233237.1"/>
    <property type="molecule type" value="Genomic_DNA"/>
</dbReference>
<comment type="subcellular location">
    <subcellularLocation>
        <location evidence="1">Nucleus</location>
    </subcellularLocation>
</comment>
<dbReference type="Proteomes" id="UP001190700">
    <property type="component" value="Unassembled WGS sequence"/>
</dbReference>
<evidence type="ECO:0000256" key="3">
    <source>
        <dbReference type="ARBA" id="ARBA00022771"/>
    </source>
</evidence>
<protein>
    <recommendedName>
        <fullName evidence="6">HAT C-terminal dimerisation domain-containing protein</fullName>
    </recommendedName>
</protein>
<keyword evidence="8" id="KW-1185">Reference proteome</keyword>